<organism evidence="1 2">
    <name type="scientific">Paracidovorax cattleyae</name>
    <dbReference type="NCBI Taxonomy" id="80868"/>
    <lineage>
        <taxon>Bacteria</taxon>
        <taxon>Pseudomonadati</taxon>
        <taxon>Pseudomonadota</taxon>
        <taxon>Betaproteobacteria</taxon>
        <taxon>Burkholderiales</taxon>
        <taxon>Comamonadaceae</taxon>
        <taxon>Paracidovorax</taxon>
    </lineage>
</organism>
<gene>
    <name evidence="1" type="ORF">SAMN04489708_11988</name>
</gene>
<evidence type="ECO:0008006" key="3">
    <source>
        <dbReference type="Google" id="ProtNLM"/>
    </source>
</evidence>
<proteinExistence type="predicted"/>
<keyword evidence="2" id="KW-1185">Reference proteome</keyword>
<dbReference type="AlphaFoldDB" id="A0A1H0UG00"/>
<accession>A0A1H0UG00</accession>
<sequence>MSEDDRALFVVGGGTAALTYLSTANLDSMFTHVVVIGDLGYWNRVGHRLAQPHHILALPHEESAGFIDPGRHDALNNLLPHDDRSAYVHSRDYQARLAKLGEYTGDMLRSQGRKVFFTGGISVEKISKEQGTGYRIATTGPGPSVLGHKVVIATGAAPARRLADHLLPEGSAAQLPQILGYDDVLTPGMAERIQGKSVMVYGGGPTAAWAMEVAKQHAGSSTWVARNGFGVAEAAGPRVGAIIEGSRDCQIQGEIDAIRCLDSGDAPGGQRLRVDVSGKAQGEASEKRSLDVDYLVNSTGQDAYAAGGLHDILSDAIKEDLRPIPDRNRVSGVPETMLGFGTRSGDLQIIGAAAASYQDAGRGLKPGRLASETLPRSGKIGITIGGVVASVAALTDYMPMRQDPATGALRVTGLNLHVMNATQLAVYLTGAYPAASAERINTTVEEYLQARSHTEFGLSDAELEAFMASCLGPLPRIQGIAAGVEPRAPTA</sequence>
<evidence type="ECO:0000313" key="1">
    <source>
        <dbReference type="EMBL" id="SDP64786.1"/>
    </source>
</evidence>
<evidence type="ECO:0000313" key="2">
    <source>
        <dbReference type="Proteomes" id="UP000199317"/>
    </source>
</evidence>
<dbReference type="RefSeq" id="WP_143015939.1">
    <property type="nucleotide sequence ID" value="NZ_FNJL01000019.1"/>
</dbReference>
<dbReference type="SUPFAM" id="SSF51905">
    <property type="entry name" value="FAD/NAD(P)-binding domain"/>
    <property type="match status" value="1"/>
</dbReference>
<dbReference type="Proteomes" id="UP000199317">
    <property type="component" value="Unassembled WGS sequence"/>
</dbReference>
<protein>
    <recommendedName>
        <fullName evidence="3">Pyridine nucleotide-disulphide oxidoreductase</fullName>
    </recommendedName>
</protein>
<name>A0A1H0UG00_9BURK</name>
<reference evidence="2" key="1">
    <citation type="submission" date="2016-10" db="EMBL/GenBank/DDBJ databases">
        <authorList>
            <person name="Varghese N."/>
            <person name="Submissions S."/>
        </authorList>
    </citation>
    <scope>NUCLEOTIDE SEQUENCE [LARGE SCALE GENOMIC DNA]</scope>
    <source>
        <strain evidence="2">DSM 17101</strain>
    </source>
</reference>
<dbReference type="EMBL" id="FNJL01000019">
    <property type="protein sequence ID" value="SDP64786.1"/>
    <property type="molecule type" value="Genomic_DNA"/>
</dbReference>
<dbReference type="OrthoDB" id="9773233at2"/>
<dbReference type="InterPro" id="IPR036188">
    <property type="entry name" value="FAD/NAD-bd_sf"/>
</dbReference>